<dbReference type="Proteomes" id="UP001607302">
    <property type="component" value="Unassembled WGS sequence"/>
</dbReference>
<protein>
    <recommendedName>
        <fullName evidence="4">Secreted protein</fullName>
    </recommendedName>
</protein>
<evidence type="ECO:0000256" key="1">
    <source>
        <dbReference type="SAM" id="SignalP"/>
    </source>
</evidence>
<gene>
    <name evidence="2" type="ORF">V1478_001517</name>
</gene>
<organism evidence="2 3">
    <name type="scientific">Vespula squamosa</name>
    <name type="common">Southern yellow jacket</name>
    <name type="synonym">Wasp</name>
    <dbReference type="NCBI Taxonomy" id="30214"/>
    <lineage>
        <taxon>Eukaryota</taxon>
        <taxon>Metazoa</taxon>
        <taxon>Ecdysozoa</taxon>
        <taxon>Arthropoda</taxon>
        <taxon>Hexapoda</taxon>
        <taxon>Insecta</taxon>
        <taxon>Pterygota</taxon>
        <taxon>Neoptera</taxon>
        <taxon>Endopterygota</taxon>
        <taxon>Hymenoptera</taxon>
        <taxon>Apocrita</taxon>
        <taxon>Aculeata</taxon>
        <taxon>Vespoidea</taxon>
        <taxon>Vespidae</taxon>
        <taxon>Vespinae</taxon>
        <taxon>Vespula</taxon>
    </lineage>
</organism>
<reference evidence="2 3" key="1">
    <citation type="journal article" date="2024" name="Ann. Entomol. Soc. Am.">
        <title>Genomic analyses of the southern and eastern yellowjacket wasps (Hymenoptera: Vespidae) reveal evolutionary signatures of social life.</title>
        <authorList>
            <person name="Catto M.A."/>
            <person name="Caine P.B."/>
            <person name="Orr S.E."/>
            <person name="Hunt B.G."/>
            <person name="Goodisman M.A.D."/>
        </authorList>
    </citation>
    <scope>NUCLEOTIDE SEQUENCE [LARGE SCALE GENOMIC DNA]</scope>
    <source>
        <strain evidence="2">233</strain>
        <tissue evidence="2">Head and thorax</tissue>
    </source>
</reference>
<keyword evidence="3" id="KW-1185">Reference proteome</keyword>
<evidence type="ECO:0000313" key="3">
    <source>
        <dbReference type="Proteomes" id="UP001607302"/>
    </source>
</evidence>
<accession>A0ABD2C1P9</accession>
<comment type="caution">
    <text evidence="2">The sequence shown here is derived from an EMBL/GenBank/DDBJ whole genome shotgun (WGS) entry which is preliminary data.</text>
</comment>
<name>A0ABD2C1P9_VESSQ</name>
<dbReference type="AlphaFoldDB" id="A0ABD2C1P9"/>
<feature type="chain" id="PRO_5044888849" description="Secreted protein" evidence="1">
    <location>
        <begin position="18"/>
        <end position="96"/>
    </location>
</feature>
<proteinExistence type="predicted"/>
<dbReference type="EMBL" id="JAUDFV010000025">
    <property type="protein sequence ID" value="KAL2738951.1"/>
    <property type="molecule type" value="Genomic_DNA"/>
</dbReference>
<keyword evidence="1" id="KW-0732">Signal</keyword>
<sequence>MNMWMAIVLGTTIYVSSINTESLLLFNDVIHPEFIELIIKQHEMFMWRSITNIAYAQHCRFSKTIIVVIYIENCIFHNASLNVCFKSFNLMSYHNL</sequence>
<evidence type="ECO:0000313" key="2">
    <source>
        <dbReference type="EMBL" id="KAL2738951.1"/>
    </source>
</evidence>
<evidence type="ECO:0008006" key="4">
    <source>
        <dbReference type="Google" id="ProtNLM"/>
    </source>
</evidence>
<feature type="signal peptide" evidence="1">
    <location>
        <begin position="1"/>
        <end position="17"/>
    </location>
</feature>